<evidence type="ECO:0000256" key="1">
    <source>
        <dbReference type="SAM" id="Phobius"/>
    </source>
</evidence>
<dbReference type="AlphaFoldDB" id="A0A919ANV9"/>
<dbReference type="Proteomes" id="UP000630923">
    <property type="component" value="Unassembled WGS sequence"/>
</dbReference>
<keyword evidence="1" id="KW-0812">Transmembrane</keyword>
<evidence type="ECO:0000313" key="2">
    <source>
        <dbReference type="EMBL" id="GHF17814.1"/>
    </source>
</evidence>
<keyword evidence="1" id="KW-0472">Membrane</keyword>
<dbReference type="RefSeq" id="WP_191250491.1">
    <property type="nucleotide sequence ID" value="NZ_BNCI01000001.1"/>
</dbReference>
<gene>
    <name evidence="2" type="ORF">GCM10017044_10320</name>
</gene>
<name>A0A919ANV9_9PROT</name>
<dbReference type="EMBL" id="BNCI01000001">
    <property type="protein sequence ID" value="GHF17814.1"/>
    <property type="molecule type" value="Genomic_DNA"/>
</dbReference>
<evidence type="ECO:0000313" key="3">
    <source>
        <dbReference type="Proteomes" id="UP000630923"/>
    </source>
</evidence>
<reference evidence="2" key="1">
    <citation type="journal article" date="2014" name="Int. J. Syst. Evol. Microbiol.">
        <title>Complete genome sequence of Corynebacterium casei LMG S-19264T (=DSM 44701T), isolated from a smear-ripened cheese.</title>
        <authorList>
            <consortium name="US DOE Joint Genome Institute (JGI-PGF)"/>
            <person name="Walter F."/>
            <person name="Albersmeier A."/>
            <person name="Kalinowski J."/>
            <person name="Ruckert C."/>
        </authorList>
    </citation>
    <scope>NUCLEOTIDE SEQUENCE</scope>
    <source>
        <strain evidence="2">KCTC 42590</strain>
    </source>
</reference>
<feature type="transmembrane region" description="Helical" evidence="1">
    <location>
        <begin position="15"/>
        <end position="33"/>
    </location>
</feature>
<accession>A0A919ANV9</accession>
<sequence>MILRRFIEHVKDQNWFAVGLDVLVVITGIFLGMQVTDWNDTRKDAALEIAYLERLSGDLRHNAESLEESAEFHAHIHKNINALATVLIDDSVSEANLAEQSKRLAPWGAYPTADVRMGAWEELVSTGRLSLISDQSVREALQTVATMKEQADGQFSYIRSSAGDWTSGNGKFLTVMQDETGEVFLVPNLRAVVGDTQFIQKLLFEASRQNRAATIRKQQAETNQKALDLVKCALDQRTCPPSNS</sequence>
<keyword evidence="1" id="KW-1133">Transmembrane helix</keyword>
<organism evidence="2 3">
    <name type="scientific">Kordiimonas sediminis</name>
    <dbReference type="NCBI Taxonomy" id="1735581"/>
    <lineage>
        <taxon>Bacteria</taxon>
        <taxon>Pseudomonadati</taxon>
        <taxon>Pseudomonadota</taxon>
        <taxon>Alphaproteobacteria</taxon>
        <taxon>Kordiimonadales</taxon>
        <taxon>Kordiimonadaceae</taxon>
        <taxon>Kordiimonas</taxon>
    </lineage>
</organism>
<reference evidence="2" key="2">
    <citation type="submission" date="2020-09" db="EMBL/GenBank/DDBJ databases">
        <authorList>
            <person name="Sun Q."/>
            <person name="Kim S."/>
        </authorList>
    </citation>
    <scope>NUCLEOTIDE SEQUENCE</scope>
    <source>
        <strain evidence="2">KCTC 42590</strain>
    </source>
</reference>
<comment type="caution">
    <text evidence="2">The sequence shown here is derived from an EMBL/GenBank/DDBJ whole genome shotgun (WGS) entry which is preliminary data.</text>
</comment>
<keyword evidence="3" id="KW-1185">Reference proteome</keyword>
<protein>
    <submittedName>
        <fullName evidence="2">Uncharacterized protein</fullName>
    </submittedName>
</protein>
<proteinExistence type="predicted"/>